<keyword evidence="2" id="KW-0812">Transmembrane</keyword>
<accession>A0AAN7BKJ8</accession>
<feature type="compositionally biased region" description="Basic residues" evidence="1">
    <location>
        <begin position="71"/>
        <end position="80"/>
    </location>
</feature>
<feature type="compositionally biased region" description="Pro residues" evidence="1">
    <location>
        <begin position="130"/>
        <end position="139"/>
    </location>
</feature>
<evidence type="ECO:0000313" key="3">
    <source>
        <dbReference type="EMBL" id="KAK4224995.1"/>
    </source>
</evidence>
<feature type="transmembrane region" description="Helical" evidence="2">
    <location>
        <begin position="51"/>
        <end position="67"/>
    </location>
</feature>
<gene>
    <name evidence="3" type="ORF">QBC38DRAFT_282055</name>
</gene>
<sequence>MVAQFQLVVLQRHRLNCLMLIVSFFLFLFDMKYDSHMTYTWQNKSRYLDTFYFSLSACLFIFSKCRTRMSHASKRKKKGNHTPVIHNQRNPQQPKFLLFLSVLPPTHKHRRFRRPPKKKQSPDPKNTPIRRPPNFPSPQ</sequence>
<organism evidence="3 4">
    <name type="scientific">Podospora fimiseda</name>
    <dbReference type="NCBI Taxonomy" id="252190"/>
    <lineage>
        <taxon>Eukaryota</taxon>
        <taxon>Fungi</taxon>
        <taxon>Dikarya</taxon>
        <taxon>Ascomycota</taxon>
        <taxon>Pezizomycotina</taxon>
        <taxon>Sordariomycetes</taxon>
        <taxon>Sordariomycetidae</taxon>
        <taxon>Sordariales</taxon>
        <taxon>Podosporaceae</taxon>
        <taxon>Podospora</taxon>
    </lineage>
</organism>
<evidence type="ECO:0000256" key="1">
    <source>
        <dbReference type="SAM" id="MobiDB-lite"/>
    </source>
</evidence>
<feature type="region of interest" description="Disordered" evidence="1">
    <location>
        <begin position="71"/>
        <end position="139"/>
    </location>
</feature>
<feature type="transmembrane region" description="Helical" evidence="2">
    <location>
        <begin position="15"/>
        <end position="31"/>
    </location>
</feature>
<dbReference type="AlphaFoldDB" id="A0AAN7BKJ8"/>
<feature type="compositionally biased region" description="Basic residues" evidence="1">
    <location>
        <begin position="106"/>
        <end position="119"/>
    </location>
</feature>
<comment type="caution">
    <text evidence="3">The sequence shown here is derived from an EMBL/GenBank/DDBJ whole genome shotgun (WGS) entry which is preliminary data.</text>
</comment>
<evidence type="ECO:0000256" key="2">
    <source>
        <dbReference type="SAM" id="Phobius"/>
    </source>
</evidence>
<name>A0AAN7BKJ8_9PEZI</name>
<keyword evidence="4" id="KW-1185">Reference proteome</keyword>
<keyword evidence="2" id="KW-1133">Transmembrane helix</keyword>
<proteinExistence type="predicted"/>
<dbReference type="Proteomes" id="UP001301958">
    <property type="component" value="Unassembled WGS sequence"/>
</dbReference>
<reference evidence="3" key="2">
    <citation type="submission" date="2023-05" db="EMBL/GenBank/DDBJ databases">
        <authorList>
            <consortium name="Lawrence Berkeley National Laboratory"/>
            <person name="Steindorff A."/>
            <person name="Hensen N."/>
            <person name="Bonometti L."/>
            <person name="Westerberg I."/>
            <person name="Brannstrom I.O."/>
            <person name="Guillou S."/>
            <person name="Cros-Aarteil S."/>
            <person name="Calhoun S."/>
            <person name="Haridas S."/>
            <person name="Kuo A."/>
            <person name="Mondo S."/>
            <person name="Pangilinan J."/>
            <person name="Riley R."/>
            <person name="Labutti K."/>
            <person name="Andreopoulos B."/>
            <person name="Lipzen A."/>
            <person name="Chen C."/>
            <person name="Yanf M."/>
            <person name="Daum C."/>
            <person name="Ng V."/>
            <person name="Clum A."/>
            <person name="Ohm R."/>
            <person name="Martin F."/>
            <person name="Silar P."/>
            <person name="Natvig D."/>
            <person name="Lalanne C."/>
            <person name="Gautier V."/>
            <person name="Ament-Velasquez S.L."/>
            <person name="Kruys A."/>
            <person name="Hutchinson M.I."/>
            <person name="Powell A.J."/>
            <person name="Barry K."/>
            <person name="Miller A.N."/>
            <person name="Grigoriev I.V."/>
            <person name="Debuchy R."/>
            <person name="Gladieux P."/>
            <person name="Thoren M.H."/>
            <person name="Johannesson H."/>
        </authorList>
    </citation>
    <scope>NUCLEOTIDE SEQUENCE</scope>
    <source>
        <strain evidence="3">CBS 990.96</strain>
    </source>
</reference>
<keyword evidence="2" id="KW-0472">Membrane</keyword>
<protein>
    <submittedName>
        <fullName evidence="3">Uncharacterized protein</fullName>
    </submittedName>
</protein>
<dbReference type="EMBL" id="MU865378">
    <property type="protein sequence ID" value="KAK4224995.1"/>
    <property type="molecule type" value="Genomic_DNA"/>
</dbReference>
<evidence type="ECO:0000313" key="4">
    <source>
        <dbReference type="Proteomes" id="UP001301958"/>
    </source>
</evidence>
<reference evidence="3" key="1">
    <citation type="journal article" date="2023" name="Mol. Phylogenet. Evol.">
        <title>Genome-scale phylogeny and comparative genomics of the fungal order Sordariales.</title>
        <authorList>
            <person name="Hensen N."/>
            <person name="Bonometti L."/>
            <person name="Westerberg I."/>
            <person name="Brannstrom I.O."/>
            <person name="Guillou S."/>
            <person name="Cros-Aarteil S."/>
            <person name="Calhoun S."/>
            <person name="Haridas S."/>
            <person name="Kuo A."/>
            <person name="Mondo S."/>
            <person name="Pangilinan J."/>
            <person name="Riley R."/>
            <person name="LaButti K."/>
            <person name="Andreopoulos B."/>
            <person name="Lipzen A."/>
            <person name="Chen C."/>
            <person name="Yan M."/>
            <person name="Daum C."/>
            <person name="Ng V."/>
            <person name="Clum A."/>
            <person name="Steindorff A."/>
            <person name="Ohm R.A."/>
            <person name="Martin F."/>
            <person name="Silar P."/>
            <person name="Natvig D.O."/>
            <person name="Lalanne C."/>
            <person name="Gautier V."/>
            <person name="Ament-Velasquez S.L."/>
            <person name="Kruys A."/>
            <person name="Hutchinson M.I."/>
            <person name="Powell A.J."/>
            <person name="Barry K."/>
            <person name="Miller A.N."/>
            <person name="Grigoriev I.V."/>
            <person name="Debuchy R."/>
            <person name="Gladieux P."/>
            <person name="Hiltunen Thoren M."/>
            <person name="Johannesson H."/>
        </authorList>
    </citation>
    <scope>NUCLEOTIDE SEQUENCE</scope>
    <source>
        <strain evidence="3">CBS 990.96</strain>
    </source>
</reference>